<reference evidence="2 3" key="1">
    <citation type="submission" date="2020-04" db="EMBL/GenBank/DDBJ databases">
        <title>Perkinsus olseni comparative genomics.</title>
        <authorList>
            <person name="Bogema D.R."/>
        </authorList>
    </citation>
    <scope>NUCLEOTIDE SEQUENCE [LARGE SCALE GENOMIC DNA]</scope>
    <source>
        <strain evidence="2">ATCC PRA-205</strain>
    </source>
</reference>
<keyword evidence="1" id="KW-1133">Transmembrane helix</keyword>
<comment type="caution">
    <text evidence="2">The sequence shown here is derived from an EMBL/GenBank/DDBJ whole genome shotgun (WGS) entry which is preliminary data.</text>
</comment>
<proteinExistence type="predicted"/>
<name>A0A7J6U4R6_PEROL</name>
<feature type="transmembrane region" description="Helical" evidence="1">
    <location>
        <begin position="71"/>
        <end position="93"/>
    </location>
</feature>
<keyword evidence="1" id="KW-0812">Transmembrane</keyword>
<dbReference type="EMBL" id="JABANM010002451">
    <property type="protein sequence ID" value="KAF4752533.1"/>
    <property type="molecule type" value="Genomic_DNA"/>
</dbReference>
<feature type="transmembrane region" description="Helical" evidence="1">
    <location>
        <begin position="384"/>
        <end position="402"/>
    </location>
</feature>
<keyword evidence="1" id="KW-0472">Membrane</keyword>
<dbReference type="PANTHER" id="PTHR34211:SF3">
    <property type="entry name" value="CALCINEURIN-LIKE METALLO-PHOSPHOESTERASE SUPERFAMILY PROTEIN"/>
    <property type="match status" value="1"/>
</dbReference>
<feature type="non-terminal residue" evidence="2">
    <location>
        <position position="1"/>
    </location>
</feature>
<protein>
    <submittedName>
        <fullName evidence="2">Uncharacterized protein</fullName>
    </submittedName>
</protein>
<feature type="transmembrane region" description="Helical" evidence="1">
    <location>
        <begin position="309"/>
        <end position="330"/>
    </location>
</feature>
<dbReference type="Proteomes" id="UP000574390">
    <property type="component" value="Unassembled WGS sequence"/>
</dbReference>
<organism evidence="2 3">
    <name type="scientific">Perkinsus olseni</name>
    <name type="common">Perkinsus atlanticus</name>
    <dbReference type="NCBI Taxonomy" id="32597"/>
    <lineage>
        <taxon>Eukaryota</taxon>
        <taxon>Sar</taxon>
        <taxon>Alveolata</taxon>
        <taxon>Perkinsozoa</taxon>
        <taxon>Perkinsea</taxon>
        <taxon>Perkinsida</taxon>
        <taxon>Perkinsidae</taxon>
        <taxon>Perkinsus</taxon>
    </lineage>
</organism>
<evidence type="ECO:0000313" key="2">
    <source>
        <dbReference type="EMBL" id="KAF4752533.1"/>
    </source>
</evidence>
<feature type="transmembrane region" description="Helical" evidence="1">
    <location>
        <begin position="342"/>
        <end position="359"/>
    </location>
</feature>
<sequence length="566" mass="64264">IVRFLDGILIEAAGSGYEIPLYLLPSALNTLALSICDLPRIIATNREAACASMAAGQGLTRFDYATLIGPLVPYLWIIITPIASFIFGCYLSVSLNFLGQHWTEAFSSLKIQDYKNFLRMHISPATGDLHCFVVGVDHVPIRWEMDPYWDKTLMPRSAKVPSWKWVTPSKYRPRVQRSSKDRAGQTVKSGSRAKVVDFFVVKASRKRRPEVGTPPPLGEDYYTEEESEASEASLTLRVEWWVFLHSVMFLAFYWFLSPLQHIQDADRNSRYFWFINLSTYFLLMTVFRHTESAPAGAAVPFRFSKVISFFLPALVLGLPGFYIVEGVLRMRGISMRRTRREYFNNLLLMASALSLQYGFCKQEEDRLGSSTDVYCEYLDSPVQLQLPVVLTMLLLYGLSWLVQRILGRRHGFFSAGPVLAKHHQAEEEAEKRRGPDPKLRKTMVSWYSLLMTTYIPQVTVMLKVFMGRFDVRALMAALTREPEGTLTFEDQSDKEETWFDFFADGGDGFDSSYTVGRLIAQPYLGVDVPEDDPVAEKVDKLSIASLSKGSIEALERHSSSDSFAMK</sequence>
<evidence type="ECO:0000313" key="3">
    <source>
        <dbReference type="Proteomes" id="UP000574390"/>
    </source>
</evidence>
<dbReference type="PANTHER" id="PTHR34211">
    <property type="entry name" value="CALCINEURIN-LIKE METALLO-PHOSPHOESTERASE SUPERFAMILY PROTEIN"/>
    <property type="match status" value="1"/>
</dbReference>
<accession>A0A7J6U4R6</accession>
<evidence type="ECO:0000256" key="1">
    <source>
        <dbReference type="SAM" id="Phobius"/>
    </source>
</evidence>
<gene>
    <name evidence="2" type="ORF">FOZ62_000906</name>
</gene>
<feature type="non-terminal residue" evidence="2">
    <location>
        <position position="566"/>
    </location>
</feature>
<dbReference type="AlphaFoldDB" id="A0A7J6U4R6"/>
<feature type="transmembrane region" description="Helical" evidence="1">
    <location>
        <begin position="271"/>
        <end position="289"/>
    </location>
</feature>
<feature type="transmembrane region" description="Helical" evidence="1">
    <location>
        <begin position="240"/>
        <end position="259"/>
    </location>
</feature>